<keyword evidence="5" id="KW-1185">Reference proteome</keyword>
<evidence type="ECO:0000256" key="1">
    <source>
        <dbReference type="ARBA" id="ARBA00022553"/>
    </source>
</evidence>
<dbReference type="EMBL" id="NTJD01000007">
    <property type="protein sequence ID" value="PCD76160.1"/>
    <property type="molecule type" value="Genomic_DNA"/>
</dbReference>
<dbReference type="OrthoDB" id="7831674at2"/>
<evidence type="ECO:0000313" key="4">
    <source>
        <dbReference type="EMBL" id="PCD76160.1"/>
    </source>
</evidence>
<dbReference type="PANTHER" id="PTHR44591:SF25">
    <property type="entry name" value="CHEMOTAXIS TWO-COMPONENT RESPONSE REGULATOR"/>
    <property type="match status" value="1"/>
</dbReference>
<evidence type="ECO:0000259" key="3">
    <source>
        <dbReference type="PROSITE" id="PS50110"/>
    </source>
</evidence>
<dbReference type="Proteomes" id="UP000243507">
    <property type="component" value="Unassembled WGS sequence"/>
</dbReference>
<dbReference type="SMART" id="SM00448">
    <property type="entry name" value="REC"/>
    <property type="match status" value="1"/>
</dbReference>
<dbReference type="GO" id="GO:0000160">
    <property type="term" value="P:phosphorelay signal transduction system"/>
    <property type="evidence" value="ECO:0007669"/>
    <property type="project" value="InterPro"/>
</dbReference>
<protein>
    <submittedName>
        <fullName evidence="4">Response regulator</fullName>
    </submittedName>
</protein>
<sequence>MSDDLSELIHSTAPTAQRPLLGLTVLVVEDSRFASEAMRLLCLRSGARIRRADCLASARRHLATYRPGVVIVDMGLPDGSGADLIREIRAMKPVPPVVLGTSGDSGTGPVALAAGADGFLEKPLESLAAFQQVVLTALPNDLRPAVLAAAPDDLVHPDPIALRDDLHHMAEILSPQADATALSYAAQFLTGVARSAHDTALETAASALAREGGPRATDVSRLSNLVQERIAAGAAF</sequence>
<dbReference type="InterPro" id="IPR050595">
    <property type="entry name" value="Bact_response_regulator"/>
</dbReference>
<comment type="caution">
    <text evidence="4">The sequence shown here is derived from an EMBL/GenBank/DDBJ whole genome shotgun (WGS) entry which is preliminary data.</text>
</comment>
<name>A0A2A4CPC5_9RHOB</name>
<dbReference type="AlphaFoldDB" id="A0A2A4CPC5"/>
<proteinExistence type="predicted"/>
<dbReference type="CDD" id="cd00156">
    <property type="entry name" value="REC"/>
    <property type="match status" value="1"/>
</dbReference>
<reference evidence="4 5" key="1">
    <citation type="submission" date="2017-09" db="EMBL/GenBank/DDBJ databases">
        <title>A multilocus sequence analysis scheme for characterization of bacteria in the genus Thioclava.</title>
        <authorList>
            <person name="Liu Y."/>
            <person name="Shao Z."/>
        </authorList>
    </citation>
    <scope>NUCLEOTIDE SEQUENCE [LARGE SCALE GENOMIC DNA]</scope>
    <source>
        <strain evidence="4 5">CAU 1312</strain>
    </source>
</reference>
<dbReference type="InterPro" id="IPR001789">
    <property type="entry name" value="Sig_transdc_resp-reg_receiver"/>
</dbReference>
<feature type="modified residue" description="4-aspartylphosphate" evidence="2">
    <location>
        <position position="73"/>
    </location>
</feature>
<accession>A0A2A4CPC5</accession>
<dbReference type="Gene3D" id="3.40.50.2300">
    <property type="match status" value="1"/>
</dbReference>
<dbReference type="InterPro" id="IPR011006">
    <property type="entry name" value="CheY-like_superfamily"/>
</dbReference>
<feature type="domain" description="Response regulatory" evidence="3">
    <location>
        <begin position="24"/>
        <end position="137"/>
    </location>
</feature>
<keyword evidence="1 2" id="KW-0597">Phosphoprotein</keyword>
<dbReference type="SUPFAM" id="SSF52172">
    <property type="entry name" value="CheY-like"/>
    <property type="match status" value="1"/>
</dbReference>
<dbReference type="Pfam" id="PF00072">
    <property type="entry name" value="Response_reg"/>
    <property type="match status" value="1"/>
</dbReference>
<gene>
    <name evidence="4" type="ORF">CLN94_10030</name>
</gene>
<evidence type="ECO:0000313" key="5">
    <source>
        <dbReference type="Proteomes" id="UP000243507"/>
    </source>
</evidence>
<dbReference type="PANTHER" id="PTHR44591">
    <property type="entry name" value="STRESS RESPONSE REGULATOR PROTEIN 1"/>
    <property type="match status" value="1"/>
</dbReference>
<evidence type="ECO:0000256" key="2">
    <source>
        <dbReference type="PROSITE-ProRule" id="PRU00169"/>
    </source>
</evidence>
<organism evidence="4 5">
    <name type="scientific">Pseudothioclava arenosa</name>
    <dbReference type="NCBI Taxonomy" id="1795308"/>
    <lineage>
        <taxon>Bacteria</taxon>
        <taxon>Pseudomonadati</taxon>
        <taxon>Pseudomonadota</taxon>
        <taxon>Alphaproteobacteria</taxon>
        <taxon>Rhodobacterales</taxon>
        <taxon>Paracoccaceae</taxon>
        <taxon>Pseudothioclava</taxon>
    </lineage>
</organism>
<dbReference type="RefSeq" id="WP_096433777.1">
    <property type="nucleotide sequence ID" value="NZ_NTJD01000007.1"/>
</dbReference>
<dbReference type="PROSITE" id="PS50110">
    <property type="entry name" value="RESPONSE_REGULATORY"/>
    <property type="match status" value="1"/>
</dbReference>